<comment type="caution">
    <text evidence="13">The sequence shown here is derived from an EMBL/GenBank/DDBJ whole genome shotgun (WGS) entry which is preliminary data.</text>
</comment>
<keyword evidence="7 13" id="KW-0418">Kinase</keyword>
<comment type="subcellular location">
    <subcellularLocation>
        <location evidence="2">Membrane</location>
    </subcellularLocation>
</comment>
<feature type="domain" description="HAMP" evidence="12">
    <location>
        <begin position="263"/>
        <end position="310"/>
    </location>
</feature>
<reference evidence="13" key="2">
    <citation type="submission" date="2021-02" db="EMBL/GenBank/DDBJ databases">
        <authorList>
            <person name="Merkel A.Y."/>
        </authorList>
    </citation>
    <scope>NUCLEOTIDE SEQUENCE</scope>
    <source>
        <strain evidence="13">T05b</strain>
    </source>
</reference>
<dbReference type="InterPro" id="IPR003660">
    <property type="entry name" value="HAMP_dom"/>
</dbReference>
<dbReference type="PROSITE" id="PS50109">
    <property type="entry name" value="HIS_KIN"/>
    <property type="match status" value="1"/>
</dbReference>
<organism evidence="13 14">
    <name type="scientific">Sulfurospirillum tamanense</name>
    <dbReference type="NCBI Taxonomy" id="2813362"/>
    <lineage>
        <taxon>Bacteria</taxon>
        <taxon>Pseudomonadati</taxon>
        <taxon>Campylobacterota</taxon>
        <taxon>Epsilonproteobacteria</taxon>
        <taxon>Campylobacterales</taxon>
        <taxon>Sulfurospirillaceae</taxon>
        <taxon>Sulfurospirillum</taxon>
    </lineage>
</organism>
<keyword evidence="6" id="KW-0547">Nucleotide-binding</keyword>
<keyword evidence="14" id="KW-1185">Reference proteome</keyword>
<evidence type="ECO:0000256" key="3">
    <source>
        <dbReference type="ARBA" id="ARBA00012438"/>
    </source>
</evidence>
<dbReference type="Gene3D" id="1.10.287.130">
    <property type="match status" value="1"/>
</dbReference>
<evidence type="ECO:0000256" key="2">
    <source>
        <dbReference type="ARBA" id="ARBA00004370"/>
    </source>
</evidence>
<evidence type="ECO:0000256" key="4">
    <source>
        <dbReference type="ARBA" id="ARBA00022553"/>
    </source>
</evidence>
<sequence length="551" mass="62427">MSYLRIRTKFILIGAIGFLTLLSLVGLAFNIGRLGIDSLDHVFQDSKNVQTLQQEFIAPLFYLRELSLSLVVAPNEDFRQEIERALEPLLGTLDAKMSAQEEVIAKEWRAYKTQLAQTRTFIHEDFEEGAFINANTGEREQFYVLASALQKAQAKQLDTSSNTYLDAKERIDNTRWTIVIISVLLSLLSLTLGWLVIRKIALSIERVKSGLLEFFEFFKHKTMTKKPIAIALDSHDELGEMARAINVEIDAAKDALKQDMEFIESATQMLQALKGGDLQKRLDAQAKTHELNALKEVINHMVDDLEHKIQQEISRRTDQEKLLIQQSKLASMGNMIGNIAHQWRQPLGELNAILMNLETRHKFNQFDGAFLEHCVKECNTITAYMSRTITDFQNFFKPSKTKEFFNVVTACKSAGGILASSLKHHNIALEWDIVKEYEVLGYPNEFSQAFLNILSNAKDALTSRLIARPKIRISISEGAQCVLIRVEDNAGGIQEEHLERVFEPYFTTKHAKQGTGIGLYMCKTIIENNMDGYLNVANTPEGACFTIKLNK</sequence>
<dbReference type="PROSITE" id="PS50885">
    <property type="entry name" value="HAMP"/>
    <property type="match status" value="1"/>
</dbReference>
<feature type="transmembrane region" description="Helical" evidence="10">
    <location>
        <begin position="176"/>
        <end position="197"/>
    </location>
</feature>
<dbReference type="SMART" id="SM00387">
    <property type="entry name" value="HATPase_c"/>
    <property type="match status" value="1"/>
</dbReference>
<dbReference type="GO" id="GO:0016301">
    <property type="term" value="F:kinase activity"/>
    <property type="evidence" value="ECO:0007669"/>
    <property type="project" value="UniProtKB-KW"/>
</dbReference>
<dbReference type="Pfam" id="PF00672">
    <property type="entry name" value="HAMP"/>
    <property type="match status" value="1"/>
</dbReference>
<protein>
    <recommendedName>
        <fullName evidence="3">histidine kinase</fullName>
        <ecNumber evidence="3">2.7.13.3</ecNumber>
    </recommendedName>
</protein>
<evidence type="ECO:0000256" key="6">
    <source>
        <dbReference type="ARBA" id="ARBA00022741"/>
    </source>
</evidence>
<name>A0ABS2WPL0_9BACT</name>
<evidence type="ECO:0000256" key="7">
    <source>
        <dbReference type="ARBA" id="ARBA00022777"/>
    </source>
</evidence>
<evidence type="ECO:0000256" key="1">
    <source>
        <dbReference type="ARBA" id="ARBA00000085"/>
    </source>
</evidence>
<dbReference type="Pfam" id="PF02518">
    <property type="entry name" value="HATPase_c"/>
    <property type="match status" value="1"/>
</dbReference>
<evidence type="ECO:0000256" key="5">
    <source>
        <dbReference type="ARBA" id="ARBA00022679"/>
    </source>
</evidence>
<dbReference type="PRINTS" id="PR00344">
    <property type="entry name" value="BCTRLSENSOR"/>
</dbReference>
<reference evidence="13" key="1">
    <citation type="submission" date="2021-02" db="EMBL/GenBank/DDBJ databases">
        <title>Sulfurospirillum tamanensis sp. nov.</title>
        <authorList>
            <person name="Frolova A."/>
            <person name="Merkel A."/>
            <person name="Slobodkin A."/>
        </authorList>
    </citation>
    <scope>NUCLEOTIDE SEQUENCE</scope>
    <source>
        <strain evidence="13">T05b</strain>
    </source>
</reference>
<dbReference type="InterPro" id="IPR036890">
    <property type="entry name" value="HATPase_C_sf"/>
</dbReference>
<dbReference type="Gene3D" id="6.10.340.10">
    <property type="match status" value="1"/>
</dbReference>
<dbReference type="SUPFAM" id="SSF47384">
    <property type="entry name" value="Homodimeric domain of signal transducing histidine kinase"/>
    <property type="match status" value="1"/>
</dbReference>
<dbReference type="InterPro" id="IPR003594">
    <property type="entry name" value="HATPase_dom"/>
</dbReference>
<dbReference type="RefSeq" id="WP_205458004.1">
    <property type="nucleotide sequence ID" value="NZ_JAFHKK010000003.1"/>
</dbReference>
<keyword evidence="8" id="KW-0067">ATP-binding</keyword>
<dbReference type="PANTHER" id="PTHR43065">
    <property type="entry name" value="SENSOR HISTIDINE KINASE"/>
    <property type="match status" value="1"/>
</dbReference>
<dbReference type="Gene3D" id="3.30.565.10">
    <property type="entry name" value="Histidine kinase-like ATPase, C-terminal domain"/>
    <property type="match status" value="1"/>
</dbReference>
<dbReference type="InterPro" id="IPR005467">
    <property type="entry name" value="His_kinase_dom"/>
</dbReference>
<dbReference type="EMBL" id="JAFHKK010000003">
    <property type="protein sequence ID" value="MBN2963561.1"/>
    <property type="molecule type" value="Genomic_DNA"/>
</dbReference>
<dbReference type="PANTHER" id="PTHR43065:SF10">
    <property type="entry name" value="PEROXIDE STRESS-ACTIVATED HISTIDINE KINASE MAK3"/>
    <property type="match status" value="1"/>
</dbReference>
<evidence type="ECO:0000259" key="12">
    <source>
        <dbReference type="PROSITE" id="PS50885"/>
    </source>
</evidence>
<evidence type="ECO:0000313" key="14">
    <source>
        <dbReference type="Proteomes" id="UP000703590"/>
    </source>
</evidence>
<dbReference type="Proteomes" id="UP000703590">
    <property type="component" value="Unassembled WGS sequence"/>
</dbReference>
<dbReference type="SUPFAM" id="SSF55874">
    <property type="entry name" value="ATPase domain of HSP90 chaperone/DNA topoisomerase II/histidine kinase"/>
    <property type="match status" value="1"/>
</dbReference>
<evidence type="ECO:0000313" key="13">
    <source>
        <dbReference type="EMBL" id="MBN2963561.1"/>
    </source>
</evidence>
<keyword evidence="4" id="KW-0597">Phosphoprotein</keyword>
<evidence type="ECO:0000256" key="10">
    <source>
        <dbReference type="SAM" id="Phobius"/>
    </source>
</evidence>
<feature type="domain" description="Histidine kinase" evidence="11">
    <location>
        <begin position="338"/>
        <end position="551"/>
    </location>
</feature>
<gene>
    <name evidence="13" type="ORF">JWV37_02115</name>
</gene>
<dbReference type="InterPro" id="IPR036097">
    <property type="entry name" value="HisK_dim/P_sf"/>
</dbReference>
<evidence type="ECO:0000259" key="11">
    <source>
        <dbReference type="PROSITE" id="PS50109"/>
    </source>
</evidence>
<keyword evidence="5" id="KW-0808">Transferase</keyword>
<evidence type="ECO:0000256" key="8">
    <source>
        <dbReference type="ARBA" id="ARBA00022840"/>
    </source>
</evidence>
<comment type="catalytic activity">
    <reaction evidence="1">
        <text>ATP + protein L-histidine = ADP + protein N-phospho-L-histidine.</text>
        <dbReference type="EC" id="2.7.13.3"/>
    </reaction>
</comment>
<proteinExistence type="predicted"/>
<keyword evidence="10" id="KW-0812">Transmembrane</keyword>
<keyword evidence="10" id="KW-0472">Membrane</keyword>
<feature type="transmembrane region" description="Helical" evidence="10">
    <location>
        <begin position="12"/>
        <end position="36"/>
    </location>
</feature>
<dbReference type="EC" id="2.7.13.3" evidence="3"/>
<evidence type="ECO:0000256" key="9">
    <source>
        <dbReference type="ARBA" id="ARBA00023012"/>
    </source>
</evidence>
<keyword evidence="9" id="KW-0902">Two-component regulatory system</keyword>
<keyword evidence="10" id="KW-1133">Transmembrane helix</keyword>
<accession>A0ABS2WPL0</accession>
<dbReference type="InterPro" id="IPR004358">
    <property type="entry name" value="Sig_transdc_His_kin-like_C"/>
</dbReference>